<evidence type="ECO:0008006" key="4">
    <source>
        <dbReference type="Google" id="ProtNLM"/>
    </source>
</evidence>
<evidence type="ECO:0000313" key="3">
    <source>
        <dbReference type="Proteomes" id="UP000321080"/>
    </source>
</evidence>
<proteinExistence type="predicted"/>
<reference evidence="2 3" key="1">
    <citation type="submission" date="2019-08" db="EMBL/GenBank/DDBJ databases">
        <title>Seonamhaeicola sediminis sp. nov., isolated from marine sediment.</title>
        <authorList>
            <person name="Cao W.R."/>
        </authorList>
    </citation>
    <scope>NUCLEOTIDE SEQUENCE [LARGE SCALE GENOMIC DNA]</scope>
    <source>
        <strain evidence="2 3">1505</strain>
    </source>
</reference>
<feature type="signal peptide" evidence="1">
    <location>
        <begin position="1"/>
        <end position="24"/>
    </location>
</feature>
<evidence type="ECO:0000313" key="2">
    <source>
        <dbReference type="EMBL" id="TXG34451.1"/>
    </source>
</evidence>
<dbReference type="Proteomes" id="UP000321080">
    <property type="component" value="Unassembled WGS sequence"/>
</dbReference>
<organism evidence="2 3">
    <name type="scientific">Seonamhaeicola maritimus</name>
    <dbReference type="NCBI Taxonomy" id="2591822"/>
    <lineage>
        <taxon>Bacteria</taxon>
        <taxon>Pseudomonadati</taxon>
        <taxon>Bacteroidota</taxon>
        <taxon>Flavobacteriia</taxon>
        <taxon>Flavobacteriales</taxon>
        <taxon>Flavobacteriaceae</taxon>
    </lineage>
</organism>
<feature type="non-terminal residue" evidence="2">
    <location>
        <position position="171"/>
    </location>
</feature>
<gene>
    <name evidence="2" type="ORF">FUA22_18350</name>
</gene>
<dbReference type="AlphaFoldDB" id="A0A5C7GDK2"/>
<protein>
    <recommendedName>
        <fullName evidence="4">HYR domain-containing protein</fullName>
    </recommendedName>
</protein>
<evidence type="ECO:0000256" key="1">
    <source>
        <dbReference type="SAM" id="SignalP"/>
    </source>
</evidence>
<sequence>MKRKYFFKFLFILSTLLFCSALFANNYYLKRTAASSKNNYQPYYGLISDYARVFENNNARDLNFSTFIDIDIHASDFTVECDGSGNITDLNNWLNNNGGATYNNECLTGSVSWSNNYDSVTNPVSNDCSETGSVTVIFTVTDTCGSPLTASTTATFTIQDTTNPNFVEALP</sequence>
<keyword evidence="3" id="KW-1185">Reference proteome</keyword>
<keyword evidence="1" id="KW-0732">Signal</keyword>
<dbReference type="RefSeq" id="WP_147770066.1">
    <property type="nucleotide sequence ID" value="NZ_VRKQ01000025.1"/>
</dbReference>
<feature type="chain" id="PRO_5022715127" description="HYR domain-containing protein" evidence="1">
    <location>
        <begin position="25"/>
        <end position="171"/>
    </location>
</feature>
<accession>A0A5C7GDK2</accession>
<name>A0A5C7GDK2_9FLAO</name>
<comment type="caution">
    <text evidence="2">The sequence shown here is derived from an EMBL/GenBank/DDBJ whole genome shotgun (WGS) entry which is preliminary data.</text>
</comment>
<dbReference type="EMBL" id="VRKQ01000025">
    <property type="protein sequence ID" value="TXG34451.1"/>
    <property type="molecule type" value="Genomic_DNA"/>
</dbReference>